<feature type="domain" description="Carboxymuconolactone decarboxylase-like" evidence="1">
    <location>
        <begin position="46"/>
        <end position="102"/>
    </location>
</feature>
<reference evidence="2 3" key="1">
    <citation type="submission" date="2021-07" db="EMBL/GenBank/DDBJ databases">
        <title>Paraburkholderia edwinii protects Aspergillus sp. from phenazines by acting as a toxin sponge.</title>
        <authorList>
            <person name="Dahlstrom K.M."/>
            <person name="Newman D.K."/>
        </authorList>
    </citation>
    <scope>NUCLEOTIDE SEQUENCE [LARGE SCALE GENOMIC DNA]</scope>
    <source>
        <strain evidence="2 3">Pe01</strain>
    </source>
</reference>
<evidence type="ECO:0000313" key="3">
    <source>
        <dbReference type="Proteomes" id="UP000826462"/>
    </source>
</evidence>
<dbReference type="EMBL" id="CP080095">
    <property type="protein sequence ID" value="QYD67755.1"/>
    <property type="molecule type" value="Genomic_DNA"/>
</dbReference>
<dbReference type="InterPro" id="IPR029032">
    <property type="entry name" value="AhpD-like"/>
</dbReference>
<dbReference type="PANTHER" id="PTHR35446:SF3">
    <property type="entry name" value="CMD DOMAIN-CONTAINING PROTEIN"/>
    <property type="match status" value="1"/>
</dbReference>
<sequence>MSRITVPATIADAPMASQPLLAAVEKKLGTVPNLFRLISNSPSALEGYLSLSRALSRGALSPQTGERIALAIAEINGCDYCLSAHTYLAKNQANLGEAEIAANRNGSSNDAKDDVAVGFAAHVALSFGHVSAADIRSIRRAGYSDAQIVELILRVALSIFTNYLNIAADTEIDFPVVRAHHRDTSLG</sequence>
<gene>
    <name evidence="2" type="ORF">KZJ38_15660</name>
</gene>
<proteinExistence type="predicted"/>
<dbReference type="Proteomes" id="UP000826462">
    <property type="component" value="Chromosome 1"/>
</dbReference>
<dbReference type="InterPro" id="IPR004675">
    <property type="entry name" value="AhpD_core"/>
</dbReference>
<dbReference type="RefSeq" id="WP_219796990.1">
    <property type="nucleotide sequence ID" value="NZ_CP080095.1"/>
</dbReference>
<dbReference type="Gene3D" id="1.20.1290.10">
    <property type="entry name" value="AhpD-like"/>
    <property type="match status" value="1"/>
</dbReference>
<organism evidence="2 3">
    <name type="scientific">Paraburkholderia edwinii</name>
    <dbReference type="NCBI Taxonomy" id="2861782"/>
    <lineage>
        <taxon>Bacteria</taxon>
        <taxon>Pseudomonadati</taxon>
        <taxon>Pseudomonadota</taxon>
        <taxon>Betaproteobacteria</taxon>
        <taxon>Burkholderiales</taxon>
        <taxon>Burkholderiaceae</taxon>
        <taxon>Paraburkholderia</taxon>
    </lineage>
</organism>
<protein>
    <submittedName>
        <fullName evidence="2">Carboxymuconolactone decarboxylase family protein</fullName>
    </submittedName>
</protein>
<dbReference type="InterPro" id="IPR003779">
    <property type="entry name" value="CMD-like"/>
</dbReference>
<keyword evidence="3" id="KW-1185">Reference proteome</keyword>
<dbReference type="SUPFAM" id="SSF69118">
    <property type="entry name" value="AhpD-like"/>
    <property type="match status" value="1"/>
</dbReference>
<dbReference type="Pfam" id="PF02627">
    <property type="entry name" value="CMD"/>
    <property type="match status" value="1"/>
</dbReference>
<dbReference type="PANTHER" id="PTHR35446">
    <property type="entry name" value="SI:CH211-175M2.5"/>
    <property type="match status" value="1"/>
</dbReference>
<evidence type="ECO:0000259" key="1">
    <source>
        <dbReference type="Pfam" id="PF02627"/>
    </source>
</evidence>
<accession>A0ABX8UFW5</accession>
<evidence type="ECO:0000313" key="2">
    <source>
        <dbReference type="EMBL" id="QYD67755.1"/>
    </source>
</evidence>
<dbReference type="NCBIfam" id="TIGR00778">
    <property type="entry name" value="ahpD_dom"/>
    <property type="match status" value="1"/>
</dbReference>
<name>A0ABX8UFW5_9BURK</name>